<accession>A0ABM5GK04</accession>
<gene>
    <name evidence="3" type="primary">C5H4orf17</name>
</gene>
<feature type="compositionally biased region" description="Polar residues" evidence="1">
    <location>
        <begin position="238"/>
        <end position="266"/>
    </location>
</feature>
<feature type="region of interest" description="Disordered" evidence="1">
    <location>
        <begin position="115"/>
        <end position="143"/>
    </location>
</feature>
<name>A0ABM5GK04_9SAUR</name>
<feature type="compositionally biased region" description="Polar residues" evidence="1">
    <location>
        <begin position="298"/>
        <end position="321"/>
    </location>
</feature>
<dbReference type="Pfam" id="PF15256">
    <property type="entry name" value="SPATIAL"/>
    <property type="match status" value="1"/>
</dbReference>
<keyword evidence="2" id="KW-1185">Reference proteome</keyword>
<dbReference type="InterPro" id="IPR037394">
    <property type="entry name" value="TBATA-like"/>
</dbReference>
<sequence length="339" mass="38708">MNINFKAQPEPQLTPYGKTTYFACRHTPHPKTVCHMKGLNDTPVCVVKDRGYNEGHFIIPGPDHGQFYRNAGTAADNSLPRTTLPNLVQIQRREDVTDHARDEIVDLTKRAGNTPLLKRKDDPLRKYLGDRPHSRTAPDHRLSSGQAMRYRPEITENFNYTPSYLEHEIKILEKLRDILQTDSLAEIQEWLGKATLQEKEFVSNFIRADITSRELLNYQQKPQKENEAERLNLQSMLKNQQAVQQGTADDTNQVKTPSQIPATNKGSKQDKDRGRLLSRTGKIRIPTSDHLPLEHSTSRSTVHGSQAYSPASSQNSTQLLYSKSRSKRSQRTSREYTHV</sequence>
<dbReference type="Proteomes" id="UP001652642">
    <property type="component" value="Chromosome 5"/>
</dbReference>
<dbReference type="PANTHER" id="PTHR33772:SF2">
    <property type="entry name" value="RIKEN CDNA 4930579F01 GENE"/>
    <property type="match status" value="1"/>
</dbReference>
<feature type="compositionally biased region" description="Basic and acidic residues" evidence="1">
    <location>
        <begin position="118"/>
        <end position="142"/>
    </location>
</feature>
<evidence type="ECO:0000313" key="2">
    <source>
        <dbReference type="Proteomes" id="UP001652642"/>
    </source>
</evidence>
<organism evidence="2 3">
    <name type="scientific">Pogona vitticeps</name>
    <name type="common">central bearded dragon</name>
    <dbReference type="NCBI Taxonomy" id="103695"/>
    <lineage>
        <taxon>Eukaryota</taxon>
        <taxon>Metazoa</taxon>
        <taxon>Chordata</taxon>
        <taxon>Craniata</taxon>
        <taxon>Vertebrata</taxon>
        <taxon>Euteleostomi</taxon>
        <taxon>Lepidosauria</taxon>
        <taxon>Squamata</taxon>
        <taxon>Bifurcata</taxon>
        <taxon>Unidentata</taxon>
        <taxon>Episquamata</taxon>
        <taxon>Toxicofera</taxon>
        <taxon>Iguania</taxon>
        <taxon>Acrodonta</taxon>
        <taxon>Agamidae</taxon>
        <taxon>Amphibolurinae</taxon>
        <taxon>Pogona</taxon>
    </lineage>
</organism>
<evidence type="ECO:0000313" key="3">
    <source>
        <dbReference type="RefSeq" id="XP_072857990.1"/>
    </source>
</evidence>
<dbReference type="GeneID" id="110091493"/>
<feature type="region of interest" description="Disordered" evidence="1">
    <location>
        <begin position="238"/>
        <end position="339"/>
    </location>
</feature>
<dbReference type="PANTHER" id="PTHR33772">
    <property type="entry name" value="THYMUS, BRAIN AND TESTES-ASSOCIATED"/>
    <property type="match status" value="1"/>
</dbReference>
<protein>
    <submittedName>
        <fullName evidence="3">Uncharacterized protein C4orf17 homolog</fullName>
    </submittedName>
</protein>
<reference evidence="3" key="1">
    <citation type="submission" date="2025-08" db="UniProtKB">
        <authorList>
            <consortium name="RefSeq"/>
        </authorList>
    </citation>
    <scope>IDENTIFICATION</scope>
</reference>
<dbReference type="RefSeq" id="XP_072857990.1">
    <property type="nucleotide sequence ID" value="XM_073001889.1"/>
</dbReference>
<proteinExistence type="predicted"/>
<evidence type="ECO:0000256" key="1">
    <source>
        <dbReference type="SAM" id="MobiDB-lite"/>
    </source>
</evidence>